<feature type="transmembrane region" description="Helical" evidence="1">
    <location>
        <begin position="7"/>
        <end position="27"/>
    </location>
</feature>
<evidence type="ECO:0000256" key="1">
    <source>
        <dbReference type="SAM" id="Phobius"/>
    </source>
</evidence>
<accession>A0A1F5G0H3</accession>
<comment type="caution">
    <text evidence="2">The sequence shown here is derived from an EMBL/GenBank/DDBJ whole genome shotgun (WGS) entry which is preliminary data.</text>
</comment>
<organism evidence="2 3">
    <name type="scientific">Candidatus Curtissbacteria bacterium RBG_13_35_7</name>
    <dbReference type="NCBI Taxonomy" id="1797705"/>
    <lineage>
        <taxon>Bacteria</taxon>
        <taxon>Candidatus Curtissiibacteriota</taxon>
    </lineage>
</organism>
<reference evidence="2 3" key="1">
    <citation type="journal article" date="2016" name="Nat. Commun.">
        <title>Thousands of microbial genomes shed light on interconnected biogeochemical processes in an aquifer system.</title>
        <authorList>
            <person name="Anantharaman K."/>
            <person name="Brown C.T."/>
            <person name="Hug L.A."/>
            <person name="Sharon I."/>
            <person name="Castelle C.J."/>
            <person name="Probst A.J."/>
            <person name="Thomas B.C."/>
            <person name="Singh A."/>
            <person name="Wilkins M.J."/>
            <person name="Karaoz U."/>
            <person name="Brodie E.L."/>
            <person name="Williams K.H."/>
            <person name="Hubbard S.S."/>
            <person name="Banfield J.F."/>
        </authorList>
    </citation>
    <scope>NUCLEOTIDE SEQUENCE [LARGE SCALE GENOMIC DNA]</scope>
</reference>
<keyword evidence="1" id="KW-1133">Transmembrane helix</keyword>
<proteinExistence type="predicted"/>
<evidence type="ECO:0000313" key="2">
    <source>
        <dbReference type="EMBL" id="OGD85335.1"/>
    </source>
</evidence>
<gene>
    <name evidence="2" type="ORF">A2164_04560</name>
</gene>
<dbReference type="Proteomes" id="UP000176317">
    <property type="component" value="Unassembled WGS sequence"/>
</dbReference>
<feature type="transmembrane region" description="Helical" evidence="1">
    <location>
        <begin position="76"/>
        <end position="98"/>
    </location>
</feature>
<name>A0A1F5G0H3_9BACT</name>
<feature type="transmembrane region" description="Helical" evidence="1">
    <location>
        <begin position="110"/>
        <end position="126"/>
    </location>
</feature>
<protein>
    <submittedName>
        <fullName evidence="2">Uncharacterized protein</fullName>
    </submittedName>
</protein>
<keyword evidence="1" id="KW-0472">Membrane</keyword>
<evidence type="ECO:0000313" key="3">
    <source>
        <dbReference type="Proteomes" id="UP000176317"/>
    </source>
</evidence>
<feature type="transmembrane region" description="Helical" evidence="1">
    <location>
        <begin position="47"/>
        <end position="64"/>
    </location>
</feature>
<keyword evidence="1" id="KW-0812">Transmembrane</keyword>
<dbReference type="EMBL" id="MFAT01000071">
    <property type="protein sequence ID" value="OGD85335.1"/>
    <property type="molecule type" value="Genomic_DNA"/>
</dbReference>
<dbReference type="AlphaFoldDB" id="A0A1F5G0H3"/>
<sequence length="130" mass="14918">MNYDLRKILLITAISLIVIRFCIEIVTTIVLNNSQLIKAINDNQIGFHHYQLGILLVLISVILKKFSKKYLPVPDYIFAFGSALFVDQYTYVLSLIGLRLPFVYRSVTDYIIIALVLIILVIYSYSGKKK</sequence>